<dbReference type="WBParaSite" id="BXY_1729600.1">
    <property type="protein sequence ID" value="BXY_1729600.1"/>
    <property type="gene ID" value="BXY_1729600"/>
</dbReference>
<reference evidence="2" key="2">
    <citation type="submission" date="2020-08" db="EMBL/GenBank/DDBJ databases">
        <authorList>
            <person name="Kikuchi T."/>
        </authorList>
    </citation>
    <scope>NUCLEOTIDE SEQUENCE</scope>
    <source>
        <strain evidence="1">Ka4C1</strain>
    </source>
</reference>
<dbReference type="eggNOG" id="ENOG502QRQN">
    <property type="taxonomic scope" value="Eukaryota"/>
</dbReference>
<sequence length="384" mass="43149">MSAEGFWLFDGLEDTPYGLLPLVNLNAKGTATSTKTVERIGSYQWRLEEDDPVILIPGLPPQSSYWPGGKLVQDRGVLIYDVNHLKVKDGPLDTAILAAKLLAEKKKKPINFDEYDFITDAVNLQKIFAFAQEAGEGLFRIDCERVGKTVLLTRMEASDLMEIGHVTFDQNLKAKINKPRSKHTTGPFFQLVSYKFGDFKILVRYEVDSADYAAIKAADPDPSKDPETVPESKKFAENENIKYIEFGETLRGIPLQLLTTYPQGAGFPFFTWAQLFFTAADQEIVGFFKGNGDFGKPAIYPLTEVSKLMKPLPYVVLSKVHDCLNKIRKFLITNDSDFRCGLIWKGKPNLEIYAKFPTASGAITPKVRELLQQQCKEPVSEDQK</sequence>
<protein>
    <submittedName>
        <fullName evidence="1">(pine wood nematode) hypothetical protein</fullName>
    </submittedName>
</protein>
<evidence type="ECO:0000313" key="1">
    <source>
        <dbReference type="EMBL" id="CAD5216165.1"/>
    </source>
</evidence>
<dbReference type="EMBL" id="CAJFDI010000002">
    <property type="protein sequence ID" value="CAD5216165.1"/>
    <property type="molecule type" value="Genomic_DNA"/>
</dbReference>
<organism evidence="3 5">
    <name type="scientific">Bursaphelenchus xylophilus</name>
    <name type="common">Pinewood nematode worm</name>
    <name type="synonym">Aphelenchoides xylophilus</name>
    <dbReference type="NCBI Taxonomy" id="6326"/>
    <lineage>
        <taxon>Eukaryota</taxon>
        <taxon>Metazoa</taxon>
        <taxon>Ecdysozoa</taxon>
        <taxon>Nematoda</taxon>
        <taxon>Chromadorea</taxon>
        <taxon>Rhabditida</taxon>
        <taxon>Tylenchina</taxon>
        <taxon>Tylenchomorpha</taxon>
        <taxon>Aphelenchoidea</taxon>
        <taxon>Aphelenchoididae</taxon>
        <taxon>Bursaphelenchus</taxon>
    </lineage>
</organism>
<proteinExistence type="predicted"/>
<gene>
    <name evidence="1" type="ORF">BXYJ_LOCUS4393</name>
</gene>
<dbReference type="Proteomes" id="UP000095284">
    <property type="component" value="Unplaced"/>
</dbReference>
<accession>A0A1I7SW65</accession>
<evidence type="ECO:0000313" key="2">
    <source>
        <dbReference type="EMBL" id="CAG9098897.1"/>
    </source>
</evidence>
<dbReference type="Proteomes" id="UP000582659">
    <property type="component" value="Unassembled WGS sequence"/>
</dbReference>
<evidence type="ECO:0000313" key="4">
    <source>
        <dbReference type="Proteomes" id="UP000659654"/>
    </source>
</evidence>
<dbReference type="Proteomes" id="UP000659654">
    <property type="component" value="Unassembled WGS sequence"/>
</dbReference>
<dbReference type="AlphaFoldDB" id="A0A1I7SW65"/>
<dbReference type="OrthoDB" id="5393654at2759"/>
<dbReference type="SMR" id="A0A1I7SW65"/>
<evidence type="ECO:0000313" key="5">
    <source>
        <dbReference type="WBParaSite" id="BXY_1729600.1"/>
    </source>
</evidence>
<reference evidence="5" key="1">
    <citation type="submission" date="2016-11" db="UniProtKB">
        <authorList>
            <consortium name="WormBaseParasite"/>
        </authorList>
    </citation>
    <scope>IDENTIFICATION</scope>
</reference>
<dbReference type="PANTHER" id="PTHR35179:SF2">
    <property type="entry name" value="START DOMAIN-CONTAINING PROTEIN"/>
    <property type="match status" value="1"/>
</dbReference>
<keyword evidence="4" id="KW-1185">Reference proteome</keyword>
<dbReference type="PANTHER" id="PTHR35179">
    <property type="entry name" value="PROTEIN CBG02620"/>
    <property type="match status" value="1"/>
</dbReference>
<dbReference type="EMBL" id="CAJFCV020000002">
    <property type="protein sequence ID" value="CAG9098897.1"/>
    <property type="molecule type" value="Genomic_DNA"/>
</dbReference>
<name>A0A1I7SW65_BURXY</name>
<evidence type="ECO:0000313" key="3">
    <source>
        <dbReference type="Proteomes" id="UP000095284"/>
    </source>
</evidence>